<gene>
    <name evidence="3" type="ORF">Taro_037572</name>
</gene>
<evidence type="ECO:0000256" key="1">
    <source>
        <dbReference type="SAM" id="Coils"/>
    </source>
</evidence>
<reference evidence="3" key="1">
    <citation type="submission" date="2017-07" db="EMBL/GenBank/DDBJ databases">
        <title>Taro Niue Genome Assembly and Annotation.</title>
        <authorList>
            <person name="Atibalentja N."/>
            <person name="Keating K."/>
            <person name="Fields C.J."/>
        </authorList>
    </citation>
    <scope>NUCLEOTIDE SEQUENCE</scope>
    <source>
        <strain evidence="3">Niue_2</strain>
        <tissue evidence="3">Leaf</tissue>
    </source>
</reference>
<feature type="coiled-coil region" evidence="1">
    <location>
        <begin position="58"/>
        <end position="128"/>
    </location>
</feature>
<dbReference type="Proteomes" id="UP000652761">
    <property type="component" value="Unassembled WGS sequence"/>
</dbReference>
<sequence>MVDWRARFLEQYADWQCGGQLVKSDAPDSIAYLRRFQEEYDQRDFMRPRGYDGRNTLIDQLQGQLASLEVQLIEARAALETLRAAQLTGGRADTAGASSSRGAPAPEVASLQQQLSAAVERAECAERDLLSWTEELWDALARETDTAAELTQLRSHLTQRGPELPREVAELQALLLLERRHLERQQTRWEHERSRWELERRELAQQCLEARTSQGVAERLLKASEERYQRGRERAREQGRASAYSESILATSSQYERNARDATAAQRSTGSRAPMGPPALPAAVDQGEVESSRQAGPAEGGDERVASTG</sequence>
<evidence type="ECO:0000313" key="4">
    <source>
        <dbReference type="Proteomes" id="UP000652761"/>
    </source>
</evidence>
<evidence type="ECO:0000313" key="3">
    <source>
        <dbReference type="EMBL" id="MQM04765.1"/>
    </source>
</evidence>
<feature type="compositionally biased region" description="Basic and acidic residues" evidence="2">
    <location>
        <begin position="227"/>
        <end position="239"/>
    </location>
</feature>
<feature type="region of interest" description="Disordered" evidence="2">
    <location>
        <begin position="227"/>
        <end position="309"/>
    </location>
</feature>
<keyword evidence="4" id="KW-1185">Reference proteome</keyword>
<name>A0A843WJN5_COLES</name>
<comment type="caution">
    <text evidence="3">The sequence shown here is derived from an EMBL/GenBank/DDBJ whole genome shotgun (WGS) entry which is preliminary data.</text>
</comment>
<organism evidence="3 4">
    <name type="scientific">Colocasia esculenta</name>
    <name type="common">Wild taro</name>
    <name type="synonym">Arum esculentum</name>
    <dbReference type="NCBI Taxonomy" id="4460"/>
    <lineage>
        <taxon>Eukaryota</taxon>
        <taxon>Viridiplantae</taxon>
        <taxon>Streptophyta</taxon>
        <taxon>Embryophyta</taxon>
        <taxon>Tracheophyta</taxon>
        <taxon>Spermatophyta</taxon>
        <taxon>Magnoliopsida</taxon>
        <taxon>Liliopsida</taxon>
        <taxon>Araceae</taxon>
        <taxon>Aroideae</taxon>
        <taxon>Colocasieae</taxon>
        <taxon>Colocasia</taxon>
    </lineage>
</organism>
<keyword evidence="1" id="KW-0175">Coiled coil</keyword>
<dbReference type="EMBL" id="NMUH01003279">
    <property type="protein sequence ID" value="MQM04765.1"/>
    <property type="molecule type" value="Genomic_DNA"/>
</dbReference>
<dbReference type="AlphaFoldDB" id="A0A843WJN5"/>
<protein>
    <submittedName>
        <fullName evidence="3">Uncharacterized protein</fullName>
    </submittedName>
</protein>
<feature type="compositionally biased region" description="Polar residues" evidence="2">
    <location>
        <begin position="244"/>
        <end position="256"/>
    </location>
</feature>
<proteinExistence type="predicted"/>
<evidence type="ECO:0000256" key="2">
    <source>
        <dbReference type="SAM" id="MobiDB-lite"/>
    </source>
</evidence>
<accession>A0A843WJN5</accession>